<feature type="domain" description="RING-type" evidence="4">
    <location>
        <begin position="160"/>
        <end position="219"/>
    </location>
</feature>
<keyword evidence="2" id="KW-0862">Zinc</keyword>
<evidence type="ECO:0000313" key="5">
    <source>
        <dbReference type="Proteomes" id="UP000887575"/>
    </source>
</evidence>
<evidence type="ECO:0000256" key="2">
    <source>
        <dbReference type="ARBA" id="ARBA00022833"/>
    </source>
</evidence>
<dbReference type="Proteomes" id="UP000887575">
    <property type="component" value="Unassembled WGS sequence"/>
</dbReference>
<evidence type="ECO:0000256" key="3">
    <source>
        <dbReference type="PROSITE-ProRule" id="PRU00175"/>
    </source>
</evidence>
<dbReference type="PROSITE" id="PS50089">
    <property type="entry name" value="ZF_RING_2"/>
    <property type="match status" value="1"/>
</dbReference>
<protein>
    <recommendedName>
        <fullName evidence="4">RING-type domain-containing protein</fullName>
    </recommendedName>
</protein>
<dbReference type="AlphaFoldDB" id="A0AAF3EGL7"/>
<dbReference type="SUPFAM" id="SSF48695">
    <property type="entry name" value="Multiheme cytochromes"/>
    <property type="match status" value="1"/>
</dbReference>
<keyword evidence="1 3" id="KW-0863">Zinc-finger</keyword>
<evidence type="ECO:0000259" key="4">
    <source>
        <dbReference type="PROSITE" id="PS50089"/>
    </source>
</evidence>
<evidence type="ECO:0000256" key="1">
    <source>
        <dbReference type="ARBA" id="ARBA00022771"/>
    </source>
</evidence>
<keyword evidence="1 3" id="KW-0479">Metal-binding</keyword>
<name>A0AAF3EGL7_9BILA</name>
<accession>A0AAF3EGL7</accession>
<keyword evidence="5" id="KW-1185">Reference proteome</keyword>
<organism evidence="5 6">
    <name type="scientific">Mesorhabditis belari</name>
    <dbReference type="NCBI Taxonomy" id="2138241"/>
    <lineage>
        <taxon>Eukaryota</taxon>
        <taxon>Metazoa</taxon>
        <taxon>Ecdysozoa</taxon>
        <taxon>Nematoda</taxon>
        <taxon>Chromadorea</taxon>
        <taxon>Rhabditida</taxon>
        <taxon>Rhabditina</taxon>
        <taxon>Rhabditomorpha</taxon>
        <taxon>Rhabditoidea</taxon>
        <taxon>Rhabditidae</taxon>
        <taxon>Mesorhabditinae</taxon>
        <taxon>Mesorhabditis</taxon>
    </lineage>
</organism>
<evidence type="ECO:0000313" key="6">
    <source>
        <dbReference type="WBParaSite" id="MBELARI_LOCUS1313"/>
    </source>
</evidence>
<dbReference type="InterPro" id="IPR001841">
    <property type="entry name" value="Znf_RING"/>
</dbReference>
<proteinExistence type="predicted"/>
<dbReference type="WBParaSite" id="MBELARI_LOCUS1313">
    <property type="protein sequence ID" value="MBELARI_LOCUS1313"/>
    <property type="gene ID" value="MBELARI_LOCUS1313"/>
</dbReference>
<sequence length="359" mass="42044">MLDLLNYDKRVKIFESLNCILCKEPCVPIARQPRSPRLLHCGSAICHECFEKEKSLKQEEREHKCDWGETCFYNPNFAYCVIDVLLQDCFTLSPILGGYLLMKPLVNPECPMCHDEYSNKDASKKAFFSLYAHYLMSQDSLVLSPILGGYLLQKPFRPECPICQDEYSDKVDNKKSFWLYCNHIICQECHLNFLCELPEMTRQLEEMDKSGYRFCDECKKLDIVDEMHHCKKCLLQLCGNCTYKNHRSHKAITLLQKEAGLMSHELCDLSISEVQTYNQLFSGLHKELSDGLQGFDQKLLKKKRDLTNASTFEDLREKHKKCTELKTDFEKCSEEYMPHVRKYEKRVKELMKTLDDDPN</sequence>
<reference evidence="6" key="1">
    <citation type="submission" date="2024-02" db="UniProtKB">
        <authorList>
            <consortium name="WormBaseParasite"/>
        </authorList>
    </citation>
    <scope>IDENTIFICATION</scope>
</reference>
<dbReference type="GO" id="GO:0008270">
    <property type="term" value="F:zinc ion binding"/>
    <property type="evidence" value="ECO:0007669"/>
    <property type="project" value="UniProtKB-KW"/>
</dbReference>
<dbReference type="InterPro" id="IPR036280">
    <property type="entry name" value="Multihaem_cyt_sf"/>
</dbReference>